<dbReference type="AlphaFoldDB" id="A0A0D8FWP2"/>
<dbReference type="SUPFAM" id="SSF81340">
    <property type="entry name" value="Clc chloride channel"/>
    <property type="match status" value="1"/>
</dbReference>
<dbReference type="STRING" id="1121877.FEAC_04290"/>
<feature type="transmembrane region" description="Helical" evidence="10">
    <location>
        <begin position="181"/>
        <end position="205"/>
    </location>
</feature>
<evidence type="ECO:0000256" key="2">
    <source>
        <dbReference type="ARBA" id="ARBA00022448"/>
    </source>
</evidence>
<feature type="transmembrane region" description="Helical" evidence="10">
    <location>
        <begin position="7"/>
        <end position="27"/>
    </location>
</feature>
<dbReference type="Proteomes" id="UP000032336">
    <property type="component" value="Unassembled WGS sequence"/>
</dbReference>
<keyword evidence="12" id="KW-1185">Reference proteome</keyword>
<dbReference type="GO" id="GO:0034707">
    <property type="term" value="C:chloride channel complex"/>
    <property type="evidence" value="ECO:0007669"/>
    <property type="project" value="UniProtKB-KW"/>
</dbReference>
<dbReference type="eggNOG" id="COG0038">
    <property type="taxonomic scope" value="Bacteria"/>
</dbReference>
<dbReference type="InterPro" id="IPR014743">
    <property type="entry name" value="Cl-channel_core"/>
</dbReference>
<feature type="transmembrane region" description="Helical" evidence="10">
    <location>
        <begin position="58"/>
        <end position="81"/>
    </location>
</feature>
<evidence type="ECO:0000256" key="4">
    <source>
        <dbReference type="ARBA" id="ARBA00022989"/>
    </source>
</evidence>
<sequence>MVMRRGLAVVVTGVVAGIAVVLFHWSLEGLTYLLRAILGVKELVSPIHVVHLVGERLWVLPIAIFIGLCIAKLVSTASGVAGQRERGADRVIEAVNGSELDLPLTETLGTAVAGVIALGTGVSGGPEGPIAMLVGGPLLRLLSWCSLDDSSTRVFVAAGVGAALACIFRAPFAGVLLAGELFVLAGFVGAVIVPGLLVTAIAWMIDSVAVGGSPLIGHLLFGSIHAEAYVSAVVIGLIAGLIGLLYRWWIAVVAKSITRYSRSTYRRWLSVAIGVAAMTAGIGLVAPEVLSTGTGWIRLVTLLGAESRAWPLWLLLLVPVARIALTGLSLSAEAPIGVLGPALVIGAFSGVLLWRIVSLAHLPLSFGTLPLFAIIMFAAVFGSIGRIPLSMVVIALTATGSLTVAAAVMVAVAVALLVVQRKRITIFGSQVLAGRSPLSSP</sequence>
<feature type="transmembrane region" description="Helical" evidence="10">
    <location>
        <begin position="226"/>
        <end position="248"/>
    </location>
</feature>
<protein>
    <submittedName>
        <fullName evidence="11">H(+)/Cl(-) exchange transporter ClcA</fullName>
    </submittedName>
</protein>
<evidence type="ECO:0000256" key="1">
    <source>
        <dbReference type="ARBA" id="ARBA00004141"/>
    </source>
</evidence>
<comment type="caution">
    <text evidence="11">The sequence shown here is derived from an EMBL/GenBank/DDBJ whole genome shotgun (WGS) entry which is preliminary data.</text>
</comment>
<organism evidence="11 12">
    <name type="scientific">Ferrimicrobium acidiphilum DSM 19497</name>
    <dbReference type="NCBI Taxonomy" id="1121877"/>
    <lineage>
        <taxon>Bacteria</taxon>
        <taxon>Bacillati</taxon>
        <taxon>Actinomycetota</taxon>
        <taxon>Acidimicrobiia</taxon>
        <taxon>Acidimicrobiales</taxon>
        <taxon>Acidimicrobiaceae</taxon>
        <taxon>Ferrimicrobium</taxon>
    </lineage>
</organism>
<dbReference type="InterPro" id="IPR001807">
    <property type="entry name" value="ClC"/>
</dbReference>
<name>A0A0D8FWP2_9ACTN</name>
<keyword evidence="5" id="KW-0406">Ion transport</keyword>
<dbReference type="Gene3D" id="1.10.3080.10">
    <property type="entry name" value="Clc chloride channel"/>
    <property type="match status" value="1"/>
</dbReference>
<evidence type="ECO:0000256" key="3">
    <source>
        <dbReference type="ARBA" id="ARBA00022692"/>
    </source>
</evidence>
<dbReference type="CDD" id="cd00400">
    <property type="entry name" value="Voltage_gated_ClC"/>
    <property type="match status" value="1"/>
</dbReference>
<evidence type="ECO:0000256" key="5">
    <source>
        <dbReference type="ARBA" id="ARBA00023065"/>
    </source>
</evidence>
<keyword evidence="4 10" id="KW-1133">Transmembrane helix</keyword>
<keyword evidence="3 10" id="KW-0812">Transmembrane</keyword>
<evidence type="ECO:0000256" key="10">
    <source>
        <dbReference type="SAM" id="Phobius"/>
    </source>
</evidence>
<feature type="transmembrane region" description="Helical" evidence="10">
    <location>
        <begin position="391"/>
        <end position="419"/>
    </location>
</feature>
<feature type="transmembrane region" description="Helical" evidence="10">
    <location>
        <begin position="364"/>
        <end position="385"/>
    </location>
</feature>
<feature type="transmembrane region" description="Helical" evidence="10">
    <location>
        <begin position="154"/>
        <end position="175"/>
    </location>
</feature>
<reference evidence="11 12" key="1">
    <citation type="submission" date="2015-01" db="EMBL/GenBank/DDBJ databases">
        <title>Draft genome of the acidophilic iron oxidizer Ferrimicrobium acidiphilum strain T23.</title>
        <authorList>
            <person name="Poehlein A."/>
            <person name="Eisen S."/>
            <person name="Schloemann M."/>
            <person name="Johnson B.D."/>
            <person name="Daniel R."/>
            <person name="Muehling M."/>
        </authorList>
    </citation>
    <scope>NUCLEOTIDE SEQUENCE [LARGE SCALE GENOMIC DNA]</scope>
    <source>
        <strain evidence="11 12">T23</strain>
    </source>
</reference>
<evidence type="ECO:0000313" key="12">
    <source>
        <dbReference type="Proteomes" id="UP000032336"/>
    </source>
</evidence>
<keyword evidence="8" id="KW-0868">Chloride</keyword>
<keyword evidence="9" id="KW-0407">Ion channel</keyword>
<dbReference type="PANTHER" id="PTHR43427">
    <property type="entry name" value="CHLORIDE CHANNEL PROTEIN CLC-E"/>
    <property type="match status" value="1"/>
</dbReference>
<evidence type="ECO:0000256" key="9">
    <source>
        <dbReference type="ARBA" id="ARBA00023303"/>
    </source>
</evidence>
<feature type="transmembrane region" description="Helical" evidence="10">
    <location>
        <begin position="310"/>
        <end position="330"/>
    </location>
</feature>
<comment type="subcellular location">
    <subcellularLocation>
        <location evidence="1">Membrane</location>
        <topology evidence="1">Multi-pass membrane protein</topology>
    </subcellularLocation>
</comment>
<gene>
    <name evidence="11" type="primary">clcA</name>
    <name evidence="11" type="ORF">FEAC_04290</name>
</gene>
<dbReference type="GO" id="GO:0005254">
    <property type="term" value="F:chloride channel activity"/>
    <property type="evidence" value="ECO:0007669"/>
    <property type="project" value="UniProtKB-KW"/>
</dbReference>
<dbReference type="PANTHER" id="PTHR43427:SF6">
    <property type="entry name" value="CHLORIDE CHANNEL PROTEIN CLC-E"/>
    <property type="match status" value="1"/>
</dbReference>
<feature type="transmembrane region" description="Helical" evidence="10">
    <location>
        <begin position="336"/>
        <end position="357"/>
    </location>
</feature>
<keyword evidence="2" id="KW-0813">Transport</keyword>
<dbReference type="PRINTS" id="PR00762">
    <property type="entry name" value="CLCHANNEL"/>
</dbReference>
<evidence type="ECO:0000256" key="7">
    <source>
        <dbReference type="ARBA" id="ARBA00023173"/>
    </source>
</evidence>
<proteinExistence type="predicted"/>
<dbReference type="EMBL" id="JXUW01000003">
    <property type="protein sequence ID" value="KJE77685.1"/>
    <property type="molecule type" value="Genomic_DNA"/>
</dbReference>
<evidence type="ECO:0000256" key="6">
    <source>
        <dbReference type="ARBA" id="ARBA00023136"/>
    </source>
</evidence>
<feature type="transmembrane region" description="Helical" evidence="10">
    <location>
        <begin position="268"/>
        <end position="290"/>
    </location>
</feature>
<evidence type="ECO:0000256" key="8">
    <source>
        <dbReference type="ARBA" id="ARBA00023214"/>
    </source>
</evidence>
<dbReference type="InterPro" id="IPR050368">
    <property type="entry name" value="ClC-type_chloride_channel"/>
</dbReference>
<keyword evidence="6 10" id="KW-0472">Membrane</keyword>
<keyword evidence="7" id="KW-0869">Chloride channel</keyword>
<dbReference type="Pfam" id="PF00654">
    <property type="entry name" value="Voltage_CLC"/>
    <property type="match status" value="1"/>
</dbReference>
<evidence type="ECO:0000313" key="11">
    <source>
        <dbReference type="EMBL" id="KJE77685.1"/>
    </source>
</evidence>
<accession>A0A0D8FWP2</accession>